<dbReference type="Proteomes" id="UP000006247">
    <property type="component" value="Unassembled WGS sequence"/>
</dbReference>
<name>C0E5V9_9CORY</name>
<gene>
    <name evidence="1" type="ORF">CORMATOL_02391</name>
</gene>
<proteinExistence type="predicted"/>
<evidence type="ECO:0000313" key="2">
    <source>
        <dbReference type="Proteomes" id="UP000006247"/>
    </source>
</evidence>
<dbReference type="EMBL" id="ACEB01000038">
    <property type="protein sequence ID" value="EEG26074.1"/>
    <property type="molecule type" value="Genomic_DNA"/>
</dbReference>
<protein>
    <submittedName>
        <fullName evidence="1">Uncharacterized protein</fullName>
    </submittedName>
</protein>
<reference evidence="1 2" key="1">
    <citation type="submission" date="2009-01" db="EMBL/GenBank/DDBJ databases">
        <authorList>
            <person name="Fulton L."/>
            <person name="Clifton S."/>
            <person name="Chinwalla A.T."/>
            <person name="Mitreva M."/>
            <person name="Sodergren E."/>
            <person name="Weinstock G."/>
            <person name="Clifton S."/>
            <person name="Dooling D.J."/>
            <person name="Fulton B."/>
            <person name="Minx P."/>
            <person name="Pepin K.H."/>
            <person name="Johnson M."/>
            <person name="Bhonagiri V."/>
            <person name="Nash W.E."/>
            <person name="Mardis E.R."/>
            <person name="Wilson R.K."/>
        </authorList>
    </citation>
    <scope>NUCLEOTIDE SEQUENCE [LARGE SCALE GENOMIC DNA]</scope>
    <source>
        <strain evidence="1 2">ATCC 33806</strain>
    </source>
</reference>
<accession>C0E5V9</accession>
<dbReference type="AlphaFoldDB" id="C0E5V9"/>
<organism evidence="1 2">
    <name type="scientific">Corynebacterium matruchotii ATCC 33806</name>
    <dbReference type="NCBI Taxonomy" id="566549"/>
    <lineage>
        <taxon>Bacteria</taxon>
        <taxon>Bacillati</taxon>
        <taxon>Actinomycetota</taxon>
        <taxon>Actinomycetes</taxon>
        <taxon>Mycobacteriales</taxon>
        <taxon>Corynebacteriaceae</taxon>
        <taxon>Corynebacterium</taxon>
    </lineage>
</organism>
<comment type="caution">
    <text evidence="1">The sequence shown here is derived from an EMBL/GenBank/DDBJ whole genome shotgun (WGS) entry which is preliminary data.</text>
</comment>
<dbReference type="HOGENOM" id="CLU_2600105_0_0_11"/>
<sequence length="79" mass="8334">MLSFGSVSRARGGGLGCDWVEPTLKPMRCGGACSRAGFETEGWQGEAGKIIPPGGRDWSGLARRGCHREGVVKRGEGED</sequence>
<evidence type="ECO:0000313" key="1">
    <source>
        <dbReference type="EMBL" id="EEG26074.1"/>
    </source>
</evidence>